<evidence type="ECO:0000256" key="3">
    <source>
        <dbReference type="SAM" id="MobiDB-lite"/>
    </source>
</evidence>
<feature type="chain" id="PRO_5013936740" evidence="4">
    <location>
        <begin position="25"/>
        <end position="476"/>
    </location>
</feature>
<evidence type="ECO:0000256" key="1">
    <source>
        <dbReference type="ARBA" id="ARBA00023157"/>
    </source>
</evidence>
<feature type="signal peptide" evidence="4">
    <location>
        <begin position="1"/>
        <end position="24"/>
    </location>
</feature>
<evidence type="ECO:0000256" key="2">
    <source>
        <dbReference type="PROSITE-ProRule" id="PRU00196"/>
    </source>
</evidence>
<keyword evidence="1 2" id="KW-1015">Disulfide bond</keyword>
<dbReference type="STRING" id="307972.A0A2G8K6W6"/>
<organism evidence="6 7">
    <name type="scientific">Stichopus japonicus</name>
    <name type="common">Sea cucumber</name>
    <dbReference type="NCBI Taxonomy" id="307972"/>
    <lineage>
        <taxon>Eukaryota</taxon>
        <taxon>Metazoa</taxon>
        <taxon>Echinodermata</taxon>
        <taxon>Eleutherozoa</taxon>
        <taxon>Echinozoa</taxon>
        <taxon>Holothuroidea</taxon>
        <taxon>Aspidochirotacea</taxon>
        <taxon>Aspidochirotida</taxon>
        <taxon>Stichopodidae</taxon>
        <taxon>Apostichopus</taxon>
    </lineage>
</organism>
<evidence type="ECO:0000313" key="7">
    <source>
        <dbReference type="Proteomes" id="UP000230750"/>
    </source>
</evidence>
<evidence type="ECO:0000256" key="4">
    <source>
        <dbReference type="SAM" id="SignalP"/>
    </source>
</evidence>
<dbReference type="PANTHER" id="PTHR48071:SF18">
    <property type="entry name" value="DELETED IN MALIGNANT BRAIN TUMORS 1 PROTEIN-RELATED"/>
    <property type="match status" value="1"/>
</dbReference>
<comment type="caution">
    <text evidence="6">The sequence shown here is derived from an EMBL/GenBank/DDBJ whole genome shotgun (WGS) entry which is preliminary data.</text>
</comment>
<proteinExistence type="predicted"/>
<reference evidence="6 7" key="1">
    <citation type="journal article" date="2017" name="PLoS Biol.">
        <title>The sea cucumber genome provides insights into morphological evolution and visceral regeneration.</title>
        <authorList>
            <person name="Zhang X."/>
            <person name="Sun L."/>
            <person name="Yuan J."/>
            <person name="Sun Y."/>
            <person name="Gao Y."/>
            <person name="Zhang L."/>
            <person name="Li S."/>
            <person name="Dai H."/>
            <person name="Hamel J.F."/>
            <person name="Liu C."/>
            <person name="Yu Y."/>
            <person name="Liu S."/>
            <person name="Lin W."/>
            <person name="Guo K."/>
            <person name="Jin S."/>
            <person name="Xu P."/>
            <person name="Storey K.B."/>
            <person name="Huan P."/>
            <person name="Zhang T."/>
            <person name="Zhou Y."/>
            <person name="Zhang J."/>
            <person name="Lin C."/>
            <person name="Li X."/>
            <person name="Xing L."/>
            <person name="Huo D."/>
            <person name="Sun M."/>
            <person name="Wang L."/>
            <person name="Mercier A."/>
            <person name="Li F."/>
            <person name="Yang H."/>
            <person name="Xiang J."/>
        </authorList>
    </citation>
    <scope>NUCLEOTIDE SEQUENCE [LARGE SCALE GENOMIC DNA]</scope>
    <source>
        <strain evidence="6">Shaxun</strain>
        <tissue evidence="6">Muscle</tissue>
    </source>
</reference>
<accession>A0A2G8K6W6</accession>
<feature type="region of interest" description="Disordered" evidence="3">
    <location>
        <begin position="344"/>
        <end position="372"/>
    </location>
</feature>
<dbReference type="PANTHER" id="PTHR48071">
    <property type="entry name" value="SRCR DOMAIN-CONTAINING PROTEIN"/>
    <property type="match status" value="1"/>
</dbReference>
<dbReference type="PROSITE" id="PS50287">
    <property type="entry name" value="SRCR_2"/>
    <property type="match status" value="2"/>
</dbReference>
<dbReference type="EMBL" id="MRZV01000832">
    <property type="protein sequence ID" value="PIK43693.1"/>
    <property type="molecule type" value="Genomic_DNA"/>
</dbReference>
<dbReference type="Gene3D" id="3.10.250.10">
    <property type="entry name" value="SRCR-like domain"/>
    <property type="match status" value="2"/>
</dbReference>
<dbReference type="InterPro" id="IPR001190">
    <property type="entry name" value="SRCR"/>
</dbReference>
<dbReference type="InterPro" id="IPR036772">
    <property type="entry name" value="SRCR-like_dom_sf"/>
</dbReference>
<feature type="domain" description="SRCR" evidence="5">
    <location>
        <begin position="32"/>
        <end position="134"/>
    </location>
</feature>
<dbReference type="SMART" id="SM00202">
    <property type="entry name" value="SR"/>
    <property type="match status" value="1"/>
</dbReference>
<keyword evidence="4" id="KW-0732">Signal</keyword>
<feature type="domain" description="SRCR" evidence="5">
    <location>
        <begin position="143"/>
        <end position="244"/>
    </location>
</feature>
<dbReference type="GO" id="GO:0016020">
    <property type="term" value="C:membrane"/>
    <property type="evidence" value="ECO:0007669"/>
    <property type="project" value="InterPro"/>
</dbReference>
<dbReference type="Proteomes" id="UP000230750">
    <property type="component" value="Unassembled WGS sequence"/>
</dbReference>
<evidence type="ECO:0000259" key="5">
    <source>
        <dbReference type="PROSITE" id="PS50287"/>
    </source>
</evidence>
<feature type="disulfide bond" evidence="2">
    <location>
        <begin position="210"/>
        <end position="220"/>
    </location>
</feature>
<feature type="region of interest" description="Disordered" evidence="3">
    <location>
        <begin position="423"/>
        <end position="461"/>
    </location>
</feature>
<dbReference type="Pfam" id="PF00530">
    <property type="entry name" value="SRCR"/>
    <property type="match status" value="2"/>
</dbReference>
<evidence type="ECO:0000313" key="6">
    <source>
        <dbReference type="EMBL" id="PIK43693.1"/>
    </source>
</evidence>
<gene>
    <name evidence="6" type="ORF">BSL78_19461</name>
</gene>
<dbReference type="SUPFAM" id="SSF56487">
    <property type="entry name" value="SRCR-like"/>
    <property type="match status" value="2"/>
</dbReference>
<sequence length="476" mass="52341">MGSSQLILIVAVICSFHFAKPVDCLRKTEVSVYLDGGTTNLRGKVSLSINGDSPQLLEASHIDWRTSSVICRHLGAGPPILTLLTRYNTDGYNYFYSVSHIQCTGWETVLSDCKLELSRLYLHVSPQVMEVKCAPSLAKDFEVVFVQQFEDLHQGIVLTYVDGRWGPVTGLAVNNNEVICKEMGYSPGEDLRGSGEVQVFAHPVIKNLICRGTESRMQECSYNKPDNHPSFSSLRDPVYVTACTDDIYDREKHTPYTYGVNEYPSYTQGIHSSSFVSVLTVIVLMAVSLVICLRCGLGGNHSDNESATVDLGSPSDVRHIYQRYHTGSGPGYQQVPCTVHHALPVERNPVRSSSQARKASGRGTRDPPSYDTSVCIAGLNSDHRTGSGRGYAPTNLEFHRGCYSGRGAPTNSAWDQSVDREYGVESTGGYHPGSGSEYFVQSPRGTTPPEPSASSYQPGSGRCTRQYHNLFLKEPW</sequence>
<protein>
    <submittedName>
        <fullName evidence="6">Putative deleted in malignant brain tumors 1 protein</fullName>
    </submittedName>
</protein>
<feature type="disulfide bond" evidence="2">
    <location>
        <begin position="103"/>
        <end position="113"/>
    </location>
</feature>
<comment type="caution">
    <text evidence="2">Lacks conserved residue(s) required for the propagation of feature annotation.</text>
</comment>
<name>A0A2G8K6W6_STIJA</name>
<dbReference type="AlphaFoldDB" id="A0A2G8K6W6"/>
<keyword evidence="7" id="KW-1185">Reference proteome</keyword>